<gene>
    <name evidence="1" type="ORF">DPMN_159076</name>
</gene>
<comment type="caution">
    <text evidence="1">The sequence shown here is derived from an EMBL/GenBank/DDBJ whole genome shotgun (WGS) entry which is preliminary data.</text>
</comment>
<keyword evidence="2" id="KW-1185">Reference proteome</keyword>
<accession>A0A9D4IMK1</accession>
<dbReference type="Proteomes" id="UP000828390">
    <property type="component" value="Unassembled WGS sequence"/>
</dbReference>
<dbReference type="EMBL" id="JAIWYP010000008">
    <property type="protein sequence ID" value="KAH3781251.1"/>
    <property type="molecule type" value="Genomic_DNA"/>
</dbReference>
<reference evidence="1" key="2">
    <citation type="submission" date="2020-11" db="EMBL/GenBank/DDBJ databases">
        <authorList>
            <person name="McCartney M.A."/>
            <person name="Auch B."/>
            <person name="Kono T."/>
            <person name="Mallez S."/>
            <person name="Becker A."/>
            <person name="Gohl D.M."/>
            <person name="Silverstein K.A.T."/>
            <person name="Koren S."/>
            <person name="Bechman K.B."/>
            <person name="Herman A."/>
            <person name="Abrahante J.E."/>
            <person name="Garbe J."/>
        </authorList>
    </citation>
    <scope>NUCLEOTIDE SEQUENCE</scope>
    <source>
        <strain evidence="1">Duluth1</strain>
        <tissue evidence="1">Whole animal</tissue>
    </source>
</reference>
<dbReference type="AlphaFoldDB" id="A0A9D4IMK1"/>
<reference evidence="1" key="1">
    <citation type="journal article" date="2019" name="bioRxiv">
        <title>The Genome of the Zebra Mussel, Dreissena polymorpha: A Resource for Invasive Species Research.</title>
        <authorList>
            <person name="McCartney M.A."/>
            <person name="Auch B."/>
            <person name="Kono T."/>
            <person name="Mallez S."/>
            <person name="Zhang Y."/>
            <person name="Obille A."/>
            <person name="Becker A."/>
            <person name="Abrahante J.E."/>
            <person name="Garbe J."/>
            <person name="Badalamenti J.P."/>
            <person name="Herman A."/>
            <person name="Mangelson H."/>
            <person name="Liachko I."/>
            <person name="Sullivan S."/>
            <person name="Sone E.D."/>
            <person name="Koren S."/>
            <person name="Silverstein K.A.T."/>
            <person name="Beckman K.B."/>
            <person name="Gohl D.M."/>
        </authorList>
    </citation>
    <scope>NUCLEOTIDE SEQUENCE</scope>
    <source>
        <strain evidence="1">Duluth1</strain>
        <tissue evidence="1">Whole animal</tissue>
    </source>
</reference>
<evidence type="ECO:0000313" key="2">
    <source>
        <dbReference type="Proteomes" id="UP000828390"/>
    </source>
</evidence>
<organism evidence="1 2">
    <name type="scientific">Dreissena polymorpha</name>
    <name type="common">Zebra mussel</name>
    <name type="synonym">Mytilus polymorpha</name>
    <dbReference type="NCBI Taxonomy" id="45954"/>
    <lineage>
        <taxon>Eukaryota</taxon>
        <taxon>Metazoa</taxon>
        <taxon>Spiralia</taxon>
        <taxon>Lophotrochozoa</taxon>
        <taxon>Mollusca</taxon>
        <taxon>Bivalvia</taxon>
        <taxon>Autobranchia</taxon>
        <taxon>Heteroconchia</taxon>
        <taxon>Euheterodonta</taxon>
        <taxon>Imparidentia</taxon>
        <taxon>Neoheterodontei</taxon>
        <taxon>Myida</taxon>
        <taxon>Dreissenoidea</taxon>
        <taxon>Dreissenidae</taxon>
        <taxon>Dreissena</taxon>
    </lineage>
</organism>
<evidence type="ECO:0000313" key="1">
    <source>
        <dbReference type="EMBL" id="KAH3781251.1"/>
    </source>
</evidence>
<sequence>MTGLMPKGSNCCEEFVGFGTMVPCWCYSVPAFQDGNHRNQPNIRDERQVCGFTL</sequence>
<name>A0A9D4IMK1_DREPO</name>
<proteinExistence type="predicted"/>
<protein>
    <submittedName>
        <fullName evidence="1">Uncharacterized protein</fullName>
    </submittedName>
</protein>